<accession>A0A0K2VD06</accession>
<name>A0A0K2VD06_LEPSM</name>
<reference evidence="1" key="1">
    <citation type="submission" date="2014-05" db="EMBL/GenBank/DDBJ databases">
        <authorList>
            <person name="Chronopoulou M."/>
        </authorList>
    </citation>
    <scope>NUCLEOTIDE SEQUENCE</scope>
    <source>
        <tissue evidence="1">Whole organism</tissue>
    </source>
</reference>
<organism evidence="1">
    <name type="scientific">Lepeophtheirus salmonis</name>
    <name type="common">Salmon louse</name>
    <name type="synonym">Caligus salmonis</name>
    <dbReference type="NCBI Taxonomy" id="72036"/>
    <lineage>
        <taxon>Eukaryota</taxon>
        <taxon>Metazoa</taxon>
        <taxon>Ecdysozoa</taxon>
        <taxon>Arthropoda</taxon>
        <taxon>Crustacea</taxon>
        <taxon>Multicrustacea</taxon>
        <taxon>Hexanauplia</taxon>
        <taxon>Copepoda</taxon>
        <taxon>Siphonostomatoida</taxon>
        <taxon>Caligidae</taxon>
        <taxon>Lepeophtheirus</taxon>
    </lineage>
</organism>
<proteinExistence type="predicted"/>
<dbReference type="EMBL" id="HACA01030696">
    <property type="protein sequence ID" value="CDW48057.1"/>
    <property type="molecule type" value="Transcribed_RNA"/>
</dbReference>
<dbReference type="AlphaFoldDB" id="A0A0K2VD06"/>
<protein>
    <submittedName>
        <fullName evidence="1">Uncharacterized protein</fullName>
    </submittedName>
</protein>
<sequence length="55" mass="6274">MDITKTTISYASLAAKTPNSQHQLLPLHPEPINPLLHPLYLFLPMRNVILVFHNN</sequence>
<evidence type="ECO:0000313" key="1">
    <source>
        <dbReference type="EMBL" id="CDW48057.1"/>
    </source>
</evidence>